<name>A0ABS3D905_9BACT</name>
<protein>
    <submittedName>
        <fullName evidence="1">Uncharacterized protein</fullName>
    </submittedName>
</protein>
<reference evidence="1 2" key="1">
    <citation type="submission" date="2021-02" db="EMBL/GenBank/DDBJ databases">
        <title>De Novo genome assembly of isolated myxobacteria.</title>
        <authorList>
            <person name="Stevens D.C."/>
        </authorList>
    </citation>
    <scope>NUCLEOTIDE SEQUENCE [LARGE SCALE GENOMIC DNA]</scope>
    <source>
        <strain evidence="1 2">ATCC 29039</strain>
    </source>
</reference>
<keyword evidence="2" id="KW-1185">Reference proteome</keyword>
<dbReference type="EMBL" id="JAFIMU010000003">
    <property type="protein sequence ID" value="MBN8226825.1"/>
    <property type="molecule type" value="Genomic_DNA"/>
</dbReference>
<gene>
    <name evidence="1" type="ORF">JYK02_04800</name>
</gene>
<accession>A0ABS3D905</accession>
<comment type="caution">
    <text evidence="1">The sequence shown here is derived from an EMBL/GenBank/DDBJ whole genome shotgun (WGS) entry which is preliminary data.</text>
</comment>
<organism evidence="1 2">
    <name type="scientific">Corallococcus macrosporus</name>
    <dbReference type="NCBI Taxonomy" id="35"/>
    <lineage>
        <taxon>Bacteria</taxon>
        <taxon>Pseudomonadati</taxon>
        <taxon>Myxococcota</taxon>
        <taxon>Myxococcia</taxon>
        <taxon>Myxococcales</taxon>
        <taxon>Cystobacterineae</taxon>
        <taxon>Myxococcaceae</taxon>
        <taxon>Corallococcus</taxon>
    </lineage>
</organism>
<proteinExistence type="predicted"/>
<dbReference type="Proteomes" id="UP000664052">
    <property type="component" value="Unassembled WGS sequence"/>
</dbReference>
<dbReference type="RefSeq" id="WP_207048702.1">
    <property type="nucleotide sequence ID" value="NZ_JAFIMU010000003.1"/>
</dbReference>
<sequence>MGDSTIQSGYGQLAARLAAEAAARQAALQQEAVAGSMIRAADSLTAAELGGPDIEFARGLANLGMSFRTDPATGTLLSGVLSEAERVSVDKALSEGAGAVRRAVLDLLGMELSPGNDNGTPLGAFEQGLFAVYGAALYDS</sequence>
<evidence type="ECO:0000313" key="1">
    <source>
        <dbReference type="EMBL" id="MBN8226825.1"/>
    </source>
</evidence>
<evidence type="ECO:0000313" key="2">
    <source>
        <dbReference type="Proteomes" id="UP000664052"/>
    </source>
</evidence>